<keyword evidence="6" id="KW-1185">Reference proteome</keyword>
<keyword evidence="1" id="KW-0175">Coiled coil</keyword>
<feature type="coiled-coil region" evidence="1">
    <location>
        <begin position="178"/>
        <end position="205"/>
    </location>
</feature>
<dbReference type="AlphaFoldDB" id="A0A1E5LJK7"/>
<dbReference type="InterPro" id="IPR025645">
    <property type="entry name" value="DUF4349"/>
</dbReference>
<dbReference type="RefSeq" id="WP_069715771.1">
    <property type="nucleotide sequence ID" value="NZ_MJEH01000004.1"/>
</dbReference>
<evidence type="ECO:0000313" key="6">
    <source>
        <dbReference type="Proteomes" id="UP000095209"/>
    </source>
</evidence>
<protein>
    <recommendedName>
        <fullName evidence="4">DUF4349 domain-containing protein</fullName>
    </recommendedName>
</protein>
<evidence type="ECO:0000259" key="4">
    <source>
        <dbReference type="Pfam" id="PF14257"/>
    </source>
</evidence>
<dbReference type="Pfam" id="PF14257">
    <property type="entry name" value="DUF4349"/>
    <property type="match status" value="1"/>
</dbReference>
<reference evidence="5 6" key="1">
    <citation type="submission" date="2016-08" db="EMBL/GenBank/DDBJ databases">
        <title>Genome of Bacillus solimangrovi GH2-4.</title>
        <authorList>
            <person name="Lim S."/>
            <person name="Kim B.-C."/>
        </authorList>
    </citation>
    <scope>NUCLEOTIDE SEQUENCE [LARGE SCALE GENOMIC DNA]</scope>
    <source>
        <strain evidence="5 6">GH2-4</strain>
    </source>
</reference>
<proteinExistence type="predicted"/>
<keyword evidence="2" id="KW-1133">Transmembrane helix</keyword>
<evidence type="ECO:0000256" key="2">
    <source>
        <dbReference type="SAM" id="Phobius"/>
    </source>
</evidence>
<keyword evidence="2" id="KW-0812">Transmembrane</keyword>
<keyword evidence="2" id="KW-0472">Membrane</keyword>
<organism evidence="5 6">
    <name type="scientific">Bacillus solimangrovi</name>
    <dbReference type="NCBI Taxonomy" id="1305675"/>
    <lineage>
        <taxon>Bacteria</taxon>
        <taxon>Bacillati</taxon>
        <taxon>Bacillota</taxon>
        <taxon>Bacilli</taxon>
        <taxon>Bacillales</taxon>
        <taxon>Bacillaceae</taxon>
        <taxon>Bacillus</taxon>
    </lineage>
</organism>
<feature type="domain" description="DUF4349" evidence="4">
    <location>
        <begin position="62"/>
        <end position="275"/>
    </location>
</feature>
<name>A0A1E5LJK7_9BACI</name>
<feature type="transmembrane region" description="Helical" evidence="2">
    <location>
        <begin position="251"/>
        <end position="280"/>
    </location>
</feature>
<feature type="signal peptide" evidence="3">
    <location>
        <begin position="1"/>
        <end position="20"/>
    </location>
</feature>
<dbReference type="Proteomes" id="UP000095209">
    <property type="component" value="Unassembled WGS sequence"/>
</dbReference>
<dbReference type="STRING" id="1305675.BFG57_09150"/>
<evidence type="ECO:0000313" key="5">
    <source>
        <dbReference type="EMBL" id="OEH94208.1"/>
    </source>
</evidence>
<keyword evidence="3" id="KW-0732">Signal</keyword>
<evidence type="ECO:0000256" key="3">
    <source>
        <dbReference type="SAM" id="SignalP"/>
    </source>
</evidence>
<sequence>MKKLMLSVMAIWLVACSSNGVEETTESAPVEAESEFSGESLKNMSLENEANISIEQDKVSERMVAYESYVEVSVKDVEDVMESVEETVKESGGYIVESTISTDGNYKRGHLSVRVPSQGFENFLTYVESVSEQVDERNVRGEDVTEEYVDLQSRLKAKRAVEERLLSFMNEAEKTEDLLKISDDLARVQEEIERVEGRVKYLKNNTDYALVNITLRDIKIAIPDVMNTDDLQTGEKIKQAFMSSLNGITAFFSSIVVFLIGFSPIILLVAAIGSVVFIILKKRKGRGKRTSE</sequence>
<gene>
    <name evidence="5" type="ORF">BFG57_09150</name>
</gene>
<dbReference type="PROSITE" id="PS51257">
    <property type="entry name" value="PROKAR_LIPOPROTEIN"/>
    <property type="match status" value="1"/>
</dbReference>
<feature type="chain" id="PRO_5038531471" description="DUF4349 domain-containing protein" evidence="3">
    <location>
        <begin position="21"/>
        <end position="292"/>
    </location>
</feature>
<accession>A0A1E5LJK7</accession>
<comment type="caution">
    <text evidence="5">The sequence shown here is derived from an EMBL/GenBank/DDBJ whole genome shotgun (WGS) entry which is preliminary data.</text>
</comment>
<evidence type="ECO:0000256" key="1">
    <source>
        <dbReference type="SAM" id="Coils"/>
    </source>
</evidence>
<dbReference type="EMBL" id="MJEH01000004">
    <property type="protein sequence ID" value="OEH94208.1"/>
    <property type="molecule type" value="Genomic_DNA"/>
</dbReference>